<dbReference type="Gene3D" id="1.20.120.520">
    <property type="entry name" value="nmb1532 protein domain like"/>
    <property type="match status" value="1"/>
</dbReference>
<dbReference type="EMBL" id="UOEC01000069">
    <property type="protein sequence ID" value="VAV89889.1"/>
    <property type="molecule type" value="Genomic_DNA"/>
</dbReference>
<organism evidence="2">
    <name type="scientific">hydrothermal vent metagenome</name>
    <dbReference type="NCBI Taxonomy" id="652676"/>
    <lineage>
        <taxon>unclassified sequences</taxon>
        <taxon>metagenomes</taxon>
        <taxon>ecological metagenomes</taxon>
    </lineage>
</organism>
<dbReference type="InterPro" id="IPR021133">
    <property type="entry name" value="HEAT_type_2"/>
</dbReference>
<dbReference type="Pfam" id="PF01814">
    <property type="entry name" value="Hemerythrin"/>
    <property type="match status" value="1"/>
</dbReference>
<dbReference type="PANTHER" id="PTHR39966">
    <property type="entry name" value="BLL2471 PROTEIN-RELATED"/>
    <property type="match status" value="1"/>
</dbReference>
<dbReference type="GO" id="GO:0005886">
    <property type="term" value="C:plasma membrane"/>
    <property type="evidence" value="ECO:0007669"/>
    <property type="project" value="TreeGrafter"/>
</dbReference>
<name>A0A3B0RD41_9ZZZZ</name>
<dbReference type="AlphaFoldDB" id="A0A3B0RD41"/>
<sequence>MEFSRRTTQLLHEEHRATIAMIERLENMIVRAKRSVPEVNDPQIRNVLEQVDIIIGQDVGSHFAFEENELFTRLAEFGDMAIGAHLTDEHRAMLPVAEEVAAIACKATKDGFSDESWAVFRSKSGELVERMLAHIQKEEMALLPMLEELLDPETDMKLAEIYSLNQ</sequence>
<dbReference type="InterPro" id="IPR012312">
    <property type="entry name" value="Hemerythrin-like"/>
</dbReference>
<proteinExistence type="predicted"/>
<feature type="domain" description="Hemerythrin-like" evidence="1">
    <location>
        <begin position="8"/>
        <end position="146"/>
    </location>
</feature>
<evidence type="ECO:0000259" key="1">
    <source>
        <dbReference type="Pfam" id="PF01814"/>
    </source>
</evidence>
<dbReference type="PANTHER" id="PTHR39966:SF1">
    <property type="entry name" value="HEMERYTHRIN-LIKE DOMAIN-CONTAINING PROTEIN"/>
    <property type="match status" value="1"/>
</dbReference>
<dbReference type="PROSITE" id="PS50077">
    <property type="entry name" value="HEAT_REPEAT"/>
    <property type="match status" value="1"/>
</dbReference>
<reference evidence="2" key="1">
    <citation type="submission" date="2018-06" db="EMBL/GenBank/DDBJ databases">
        <authorList>
            <person name="Zhirakovskaya E."/>
        </authorList>
    </citation>
    <scope>NUCLEOTIDE SEQUENCE</scope>
</reference>
<gene>
    <name evidence="2" type="ORF">MNBD_ALPHA08-1691</name>
</gene>
<evidence type="ECO:0000313" key="2">
    <source>
        <dbReference type="EMBL" id="VAV89889.1"/>
    </source>
</evidence>
<protein>
    <recommendedName>
        <fullName evidence="1">Hemerythrin-like domain-containing protein</fullName>
    </recommendedName>
</protein>
<accession>A0A3B0RD41</accession>